<dbReference type="GO" id="GO:0005524">
    <property type="term" value="F:ATP binding"/>
    <property type="evidence" value="ECO:0007669"/>
    <property type="project" value="UniProtKB-KW"/>
</dbReference>
<dbReference type="Proteomes" id="UP000281985">
    <property type="component" value="Unassembled WGS sequence"/>
</dbReference>
<dbReference type="Pfam" id="PF02626">
    <property type="entry name" value="CT_A_B"/>
    <property type="match status" value="1"/>
</dbReference>
<keyword evidence="5" id="KW-0808">Transferase</keyword>
<dbReference type="AlphaFoldDB" id="A0A3M0G404"/>
<organism evidence="5 6">
    <name type="scientific">Dokdonia sinensis</name>
    <dbReference type="NCBI Taxonomy" id="2479847"/>
    <lineage>
        <taxon>Bacteria</taxon>
        <taxon>Pseudomonadati</taxon>
        <taxon>Bacteroidota</taxon>
        <taxon>Flavobacteriia</taxon>
        <taxon>Flavobacteriales</taxon>
        <taxon>Flavobacteriaceae</taxon>
        <taxon>Dokdonia</taxon>
    </lineage>
</organism>
<evidence type="ECO:0000259" key="4">
    <source>
        <dbReference type="SMART" id="SM00797"/>
    </source>
</evidence>
<dbReference type="OrthoDB" id="9782422at2"/>
<evidence type="ECO:0000313" key="5">
    <source>
        <dbReference type="EMBL" id="RMB56922.1"/>
    </source>
</evidence>
<dbReference type="Gene3D" id="2.40.100.10">
    <property type="entry name" value="Cyclophilin-like"/>
    <property type="match status" value="1"/>
</dbReference>
<accession>A0A3M0G404</accession>
<keyword evidence="2" id="KW-0378">Hydrolase</keyword>
<comment type="caution">
    <text evidence="5">The sequence shown here is derived from an EMBL/GenBank/DDBJ whole genome shotgun (WGS) entry which is preliminary data.</text>
</comment>
<dbReference type="EMBL" id="REFV01000013">
    <property type="protein sequence ID" value="RMB56922.1"/>
    <property type="molecule type" value="Genomic_DNA"/>
</dbReference>
<dbReference type="GO" id="GO:0016787">
    <property type="term" value="F:hydrolase activity"/>
    <property type="evidence" value="ECO:0007669"/>
    <property type="project" value="UniProtKB-KW"/>
</dbReference>
<evidence type="ECO:0000256" key="1">
    <source>
        <dbReference type="ARBA" id="ARBA00022741"/>
    </source>
</evidence>
<keyword evidence="6" id="KW-1185">Reference proteome</keyword>
<name>A0A3M0G404_9FLAO</name>
<dbReference type="PANTHER" id="PTHR43309">
    <property type="entry name" value="5-OXOPROLINASE SUBUNIT C"/>
    <property type="match status" value="1"/>
</dbReference>
<dbReference type="InterPro" id="IPR052708">
    <property type="entry name" value="PxpC"/>
</dbReference>
<dbReference type="RefSeq" id="WP_121918080.1">
    <property type="nucleotide sequence ID" value="NZ_REFV01000013.1"/>
</dbReference>
<dbReference type="InterPro" id="IPR003778">
    <property type="entry name" value="CT_A_B"/>
</dbReference>
<protein>
    <submittedName>
        <fullName evidence="5">Biotin-dependent carboxyltransferase family protein</fullName>
    </submittedName>
</protein>
<proteinExistence type="predicted"/>
<feature type="domain" description="Carboxyltransferase" evidence="4">
    <location>
        <begin position="26"/>
        <end position="286"/>
    </location>
</feature>
<dbReference type="PANTHER" id="PTHR43309:SF3">
    <property type="entry name" value="5-OXOPROLINASE SUBUNIT C"/>
    <property type="match status" value="1"/>
</dbReference>
<evidence type="ECO:0000256" key="3">
    <source>
        <dbReference type="ARBA" id="ARBA00022840"/>
    </source>
</evidence>
<dbReference type="GO" id="GO:0016740">
    <property type="term" value="F:transferase activity"/>
    <property type="evidence" value="ECO:0007669"/>
    <property type="project" value="UniProtKB-KW"/>
</dbReference>
<keyword evidence="1" id="KW-0547">Nucleotide-binding</keyword>
<dbReference type="SMART" id="SM00797">
    <property type="entry name" value="AHS2"/>
    <property type="match status" value="1"/>
</dbReference>
<keyword evidence="3" id="KW-0067">ATP-binding</keyword>
<gene>
    <name evidence="5" type="ORF">EAX61_12730</name>
</gene>
<dbReference type="InterPro" id="IPR029000">
    <property type="entry name" value="Cyclophilin-like_dom_sf"/>
</dbReference>
<sequence length="286" mass="31035">MSGAITILQPGIYTTVQDEGRRGYAHLGVPESGAIDKRAMRLGNQLMNNPEGSAVLEITLVGPTIRFESGTHFVLTGSQVTAFLDEVAIDVGETAFAKANQILSIKKIHPGIRTYLCIAGGLQTEKVLNSRSYYAPLTQATVVKNQQITLGKSNYGTSKFTKVRSQKAVTGLKIGVATIPVFRGPEYEALTTAQREELLNTIFSISKNWNRMAIQILEPLDNKLKAIRTSPVLPGTVQLTPSGTQIILCNDCQTTGGYPRILQVSKKGMQLLSQMGAGKSLKWELV</sequence>
<reference evidence="5 6" key="1">
    <citation type="submission" date="2018-10" db="EMBL/GenBank/DDBJ databases">
        <title>Dokdonia luteus sp. nov., isolated from sea water.</title>
        <authorList>
            <person name="Zhou L.Y."/>
            <person name="Du Z.J."/>
        </authorList>
    </citation>
    <scope>NUCLEOTIDE SEQUENCE [LARGE SCALE GENOMIC DNA]</scope>
    <source>
        <strain evidence="5 6">SH27</strain>
    </source>
</reference>
<evidence type="ECO:0000256" key="2">
    <source>
        <dbReference type="ARBA" id="ARBA00022801"/>
    </source>
</evidence>
<evidence type="ECO:0000313" key="6">
    <source>
        <dbReference type="Proteomes" id="UP000281985"/>
    </source>
</evidence>